<keyword evidence="3" id="KW-0804">Transcription</keyword>
<dbReference type="InterPro" id="IPR011991">
    <property type="entry name" value="ArsR-like_HTH"/>
</dbReference>
<protein>
    <submittedName>
        <fullName evidence="5">Helix-turn-helix transcriptional regulator</fullName>
    </submittedName>
</protein>
<proteinExistence type="predicted"/>
<dbReference type="SUPFAM" id="SSF46785">
    <property type="entry name" value="Winged helix' DNA-binding domain"/>
    <property type="match status" value="1"/>
</dbReference>
<dbReference type="PROSITE" id="PS50987">
    <property type="entry name" value="HTH_ARSR_2"/>
    <property type="match status" value="1"/>
</dbReference>
<dbReference type="CDD" id="cd00090">
    <property type="entry name" value="HTH_ARSR"/>
    <property type="match status" value="1"/>
</dbReference>
<organism evidence="5 6">
    <name type="scientific">Streptomyces actuosus</name>
    <dbReference type="NCBI Taxonomy" id="1885"/>
    <lineage>
        <taxon>Bacteria</taxon>
        <taxon>Bacillati</taxon>
        <taxon>Actinomycetota</taxon>
        <taxon>Actinomycetes</taxon>
        <taxon>Kitasatosporales</taxon>
        <taxon>Streptomycetaceae</taxon>
        <taxon>Streptomyces</taxon>
    </lineage>
</organism>
<evidence type="ECO:0000256" key="1">
    <source>
        <dbReference type="ARBA" id="ARBA00023015"/>
    </source>
</evidence>
<dbReference type="SMART" id="SM00418">
    <property type="entry name" value="HTH_ARSR"/>
    <property type="match status" value="1"/>
</dbReference>
<dbReference type="InterPro" id="IPR051081">
    <property type="entry name" value="HTH_MetalResp_TranReg"/>
</dbReference>
<dbReference type="PANTHER" id="PTHR33154:SF12">
    <property type="entry name" value="TRANSCRIPTIONAL REGULATORY PROTEIN"/>
    <property type="match status" value="1"/>
</dbReference>
<evidence type="ECO:0000313" key="6">
    <source>
        <dbReference type="Proteomes" id="UP000788262"/>
    </source>
</evidence>
<dbReference type="Gene3D" id="1.10.10.10">
    <property type="entry name" value="Winged helix-like DNA-binding domain superfamily/Winged helix DNA-binding domain"/>
    <property type="match status" value="1"/>
</dbReference>
<keyword evidence="6" id="KW-1185">Reference proteome</keyword>
<name>A0ABS2VKC5_STRAS</name>
<dbReference type="InterPro" id="IPR001845">
    <property type="entry name" value="HTH_ArsR_DNA-bd_dom"/>
</dbReference>
<gene>
    <name evidence="5" type="ORF">JS756_05435</name>
</gene>
<dbReference type="EMBL" id="JAFFZS010000003">
    <property type="protein sequence ID" value="MBN0043554.1"/>
    <property type="molecule type" value="Genomic_DNA"/>
</dbReference>
<comment type="caution">
    <text evidence="5">The sequence shown here is derived from an EMBL/GenBank/DDBJ whole genome shotgun (WGS) entry which is preliminary data.</text>
</comment>
<sequence>MLLVRWRLPRKWSHAVTPATPAAGSRGLPHPEPGQIRLEAVLHALADPVRLSIVRELAADGDEFACSHFDLPVTKSTTTHHFRVLREAGVVRQAYRGTAKMNSLRREELDRLFPGLLDCLLRAAAGQAVRLGDG</sequence>
<feature type="domain" description="HTH arsR-type" evidence="4">
    <location>
        <begin position="30"/>
        <end position="124"/>
    </location>
</feature>
<evidence type="ECO:0000256" key="3">
    <source>
        <dbReference type="ARBA" id="ARBA00023163"/>
    </source>
</evidence>
<keyword evidence="1" id="KW-0805">Transcription regulation</keyword>
<dbReference type="PRINTS" id="PR00778">
    <property type="entry name" value="HTHARSR"/>
</dbReference>
<evidence type="ECO:0000259" key="4">
    <source>
        <dbReference type="PROSITE" id="PS50987"/>
    </source>
</evidence>
<dbReference type="PANTHER" id="PTHR33154">
    <property type="entry name" value="TRANSCRIPTIONAL REGULATOR, ARSR FAMILY"/>
    <property type="match status" value="1"/>
</dbReference>
<evidence type="ECO:0000256" key="2">
    <source>
        <dbReference type="ARBA" id="ARBA00023125"/>
    </source>
</evidence>
<reference evidence="5 6" key="1">
    <citation type="submission" date="2021-02" db="EMBL/GenBank/DDBJ databases">
        <title>Whole genome sequencing of Streptomyces actuosus VRA1.</title>
        <authorList>
            <person name="Sen G."/>
            <person name="Sen A."/>
        </authorList>
    </citation>
    <scope>NUCLEOTIDE SEQUENCE [LARGE SCALE GENOMIC DNA]</scope>
    <source>
        <strain evidence="5 6">VRA1</strain>
    </source>
</reference>
<dbReference type="InterPro" id="IPR036390">
    <property type="entry name" value="WH_DNA-bd_sf"/>
</dbReference>
<dbReference type="Pfam" id="PF12840">
    <property type="entry name" value="HTH_20"/>
    <property type="match status" value="1"/>
</dbReference>
<dbReference type="InterPro" id="IPR036388">
    <property type="entry name" value="WH-like_DNA-bd_sf"/>
</dbReference>
<evidence type="ECO:0000313" key="5">
    <source>
        <dbReference type="EMBL" id="MBN0043554.1"/>
    </source>
</evidence>
<accession>A0ABS2VKC5</accession>
<keyword evidence="2" id="KW-0238">DNA-binding</keyword>
<dbReference type="Proteomes" id="UP000788262">
    <property type="component" value="Unassembled WGS sequence"/>
</dbReference>